<dbReference type="AlphaFoldDB" id="A0AAE3SUW0"/>
<name>A0AAE3SUW0_9HYPH</name>
<organism evidence="2 3">
    <name type="scientific">Ectorhizobium quercum</name>
    <dbReference type="NCBI Taxonomy" id="2965071"/>
    <lineage>
        <taxon>Bacteria</taxon>
        <taxon>Pseudomonadati</taxon>
        <taxon>Pseudomonadota</taxon>
        <taxon>Alphaproteobacteria</taxon>
        <taxon>Hyphomicrobiales</taxon>
        <taxon>Rhizobiaceae</taxon>
        <taxon>Ectorhizobium</taxon>
    </lineage>
</organism>
<dbReference type="RefSeq" id="WP_306409485.1">
    <property type="nucleotide sequence ID" value="NZ_JANFPI010000001.1"/>
</dbReference>
<dbReference type="Proteomes" id="UP001208771">
    <property type="component" value="Unassembled WGS sequence"/>
</dbReference>
<dbReference type="PANTHER" id="PTHR22893:SF55">
    <property type="entry name" value="OXIDOREDUCTASE-RELATED"/>
    <property type="match status" value="1"/>
</dbReference>
<dbReference type="GO" id="GO:0016491">
    <property type="term" value="F:oxidoreductase activity"/>
    <property type="evidence" value="ECO:0007669"/>
    <property type="project" value="InterPro"/>
</dbReference>
<accession>A0AAE3SUW0</accession>
<keyword evidence="3" id="KW-1185">Reference proteome</keyword>
<evidence type="ECO:0000313" key="2">
    <source>
        <dbReference type="EMBL" id="MCX8995710.1"/>
    </source>
</evidence>
<dbReference type="InterPro" id="IPR001155">
    <property type="entry name" value="OxRdtase_FMN_N"/>
</dbReference>
<dbReference type="Gene3D" id="3.20.20.70">
    <property type="entry name" value="Aldolase class I"/>
    <property type="match status" value="1"/>
</dbReference>
<dbReference type="CDD" id="cd04747">
    <property type="entry name" value="OYE_like_5_FMN"/>
    <property type="match status" value="1"/>
</dbReference>
<dbReference type="PANTHER" id="PTHR22893">
    <property type="entry name" value="NADH OXIDOREDUCTASE-RELATED"/>
    <property type="match status" value="1"/>
</dbReference>
<protein>
    <submittedName>
        <fullName evidence="2">NADH:flavin oxidoreductase</fullName>
    </submittedName>
</protein>
<dbReference type="EMBL" id="JANFPI010000001">
    <property type="protein sequence ID" value="MCX8995710.1"/>
    <property type="molecule type" value="Genomic_DNA"/>
</dbReference>
<sequence length="370" mass="40249">MDTPFTLAPLFEPFTIGRTTLSNRIVMAPMTRQKSPGGVPGVDVTAYYRRRAEGGVGLIITEGTYIDHPAANAFADGPDFFGEAALDGWRRVVDAVHDAGGKIIPQLWHCGPERRPGMPHDPAVPGYGPVELRDNDRVLVHAMTPADIAAVTDAYVRGARTAERLGFDGVEIHAAHEFLLDTFLWAGSNTRIDDYGGSIEKRLRFPLEVVRAVRQNVSADFPVVLRFCQFKRSDYGARIAENPEDLARILKPLAQAGVDVFHASERRFREPAFAESPDNLASWAKTLTGKPVITVGSVGLKNPGEGDPGVMSSAPADLRLVAERLRAGAFDLVGVGRALLADPFWAARVRDGRFSELKDYDPVILSGPLV</sequence>
<dbReference type="Pfam" id="PF00724">
    <property type="entry name" value="Oxidored_FMN"/>
    <property type="match status" value="1"/>
</dbReference>
<dbReference type="InterPro" id="IPR045247">
    <property type="entry name" value="Oye-like"/>
</dbReference>
<evidence type="ECO:0000313" key="3">
    <source>
        <dbReference type="Proteomes" id="UP001208771"/>
    </source>
</evidence>
<dbReference type="GO" id="GO:0010181">
    <property type="term" value="F:FMN binding"/>
    <property type="evidence" value="ECO:0007669"/>
    <property type="project" value="InterPro"/>
</dbReference>
<dbReference type="FunFam" id="3.20.20.70:FF:000262">
    <property type="entry name" value="NADH:flavin oxidoreductase"/>
    <property type="match status" value="1"/>
</dbReference>
<reference evidence="2" key="1">
    <citation type="submission" date="2022-07" db="EMBL/GenBank/DDBJ databases">
        <title>Ectorhizobium quercum gen.nov., sp. nov.</title>
        <authorList>
            <person name="Ma T."/>
            <person name="Li Y."/>
        </authorList>
    </citation>
    <scope>NUCLEOTIDE SEQUENCE</scope>
    <source>
        <strain evidence="2">BDR2-2</strain>
    </source>
</reference>
<comment type="caution">
    <text evidence="2">The sequence shown here is derived from an EMBL/GenBank/DDBJ whole genome shotgun (WGS) entry which is preliminary data.</text>
</comment>
<dbReference type="SUPFAM" id="SSF51395">
    <property type="entry name" value="FMN-linked oxidoreductases"/>
    <property type="match status" value="1"/>
</dbReference>
<dbReference type="GO" id="GO:0005829">
    <property type="term" value="C:cytosol"/>
    <property type="evidence" value="ECO:0007669"/>
    <property type="project" value="TreeGrafter"/>
</dbReference>
<proteinExistence type="predicted"/>
<dbReference type="InterPro" id="IPR013785">
    <property type="entry name" value="Aldolase_TIM"/>
</dbReference>
<feature type="domain" description="NADH:flavin oxidoreductase/NADH oxidase N-terminal" evidence="1">
    <location>
        <begin position="10"/>
        <end position="353"/>
    </location>
</feature>
<gene>
    <name evidence="2" type="ORF">NOF55_01175</name>
</gene>
<evidence type="ECO:0000259" key="1">
    <source>
        <dbReference type="Pfam" id="PF00724"/>
    </source>
</evidence>